<evidence type="ECO:0000313" key="4">
    <source>
        <dbReference type="Proteomes" id="UP001210925"/>
    </source>
</evidence>
<dbReference type="PROSITE" id="PS50181">
    <property type="entry name" value="FBOX"/>
    <property type="match status" value="1"/>
</dbReference>
<organism evidence="3 4">
    <name type="scientific">Boothiomyces macroporosus</name>
    <dbReference type="NCBI Taxonomy" id="261099"/>
    <lineage>
        <taxon>Eukaryota</taxon>
        <taxon>Fungi</taxon>
        <taxon>Fungi incertae sedis</taxon>
        <taxon>Chytridiomycota</taxon>
        <taxon>Chytridiomycota incertae sedis</taxon>
        <taxon>Chytridiomycetes</taxon>
        <taxon>Rhizophydiales</taxon>
        <taxon>Terramycetaceae</taxon>
        <taxon>Boothiomyces</taxon>
    </lineage>
</organism>
<reference evidence="3" key="1">
    <citation type="submission" date="2020-05" db="EMBL/GenBank/DDBJ databases">
        <title>Phylogenomic resolution of chytrid fungi.</title>
        <authorList>
            <person name="Stajich J.E."/>
            <person name="Amses K."/>
            <person name="Simmons R."/>
            <person name="Seto K."/>
            <person name="Myers J."/>
            <person name="Bonds A."/>
            <person name="Quandt C.A."/>
            <person name="Barry K."/>
            <person name="Liu P."/>
            <person name="Grigoriev I."/>
            <person name="Longcore J.E."/>
            <person name="James T.Y."/>
        </authorList>
    </citation>
    <scope>NUCLEOTIDE SEQUENCE</scope>
    <source>
        <strain evidence="3">PLAUS21</strain>
    </source>
</reference>
<feature type="region of interest" description="Disordered" evidence="1">
    <location>
        <begin position="1"/>
        <end position="25"/>
    </location>
</feature>
<dbReference type="InterPro" id="IPR032675">
    <property type="entry name" value="LRR_dom_sf"/>
</dbReference>
<dbReference type="EMBL" id="JADGKB010000061">
    <property type="protein sequence ID" value="KAJ3255704.1"/>
    <property type="molecule type" value="Genomic_DNA"/>
</dbReference>
<sequence>MFEISLNKSQFGQEKQEGTKKTEEAKHAVNDGQEFQLQLLPQELQAKIIELMDEKDILFLGIANKYFYEFLSPIRILFTDRKVSGKWPCLKFACCNQQDVLKYIALFEKVPYKIQKIKINARKYMEFKGIHLRRIAHQLMIYDGFGVFSDIIGDEEFCKLDILCIYSSISELQNCQLRNKNITRKLRISDNDINCKLLAQAIIDYQIHELLLLDIKYLENSSIDDLISILHKTKLKKLYISDELTDDIITSLARSLPNSSITQLEFAGTISEIGAKAIAQMLPNTKLRRLVLTCSHIPFEGYKSLFQALPKSKLECFDFDGNIDPELWYLLYEQSLFIRVNNITRFAIFNQKALDAVTNILERHYFTEIEVNEMEEELIEPFFQAVAKSKLKKLKIAELTFKSCQILAEYLPKLPVKSFYGHTRVLKSTDWELFYNQVEKLNLKINHTGPKGFRGENGYEFKISQYKI</sequence>
<dbReference type="Proteomes" id="UP001210925">
    <property type="component" value="Unassembled WGS sequence"/>
</dbReference>
<evidence type="ECO:0000259" key="2">
    <source>
        <dbReference type="PROSITE" id="PS50181"/>
    </source>
</evidence>
<accession>A0AAD5UI57</accession>
<name>A0AAD5UI57_9FUNG</name>
<dbReference type="InterPro" id="IPR001810">
    <property type="entry name" value="F-box_dom"/>
</dbReference>
<dbReference type="AlphaFoldDB" id="A0AAD5UI57"/>
<feature type="compositionally biased region" description="Basic and acidic residues" evidence="1">
    <location>
        <begin position="14"/>
        <end position="25"/>
    </location>
</feature>
<feature type="domain" description="F-box" evidence="2">
    <location>
        <begin position="34"/>
        <end position="81"/>
    </location>
</feature>
<dbReference type="SUPFAM" id="SSF52047">
    <property type="entry name" value="RNI-like"/>
    <property type="match status" value="1"/>
</dbReference>
<feature type="compositionally biased region" description="Polar residues" evidence="1">
    <location>
        <begin position="1"/>
        <end position="11"/>
    </location>
</feature>
<comment type="caution">
    <text evidence="3">The sequence shown here is derived from an EMBL/GenBank/DDBJ whole genome shotgun (WGS) entry which is preliminary data.</text>
</comment>
<gene>
    <name evidence="3" type="ORF">HK103_006071</name>
</gene>
<proteinExistence type="predicted"/>
<evidence type="ECO:0000313" key="3">
    <source>
        <dbReference type="EMBL" id="KAJ3255704.1"/>
    </source>
</evidence>
<evidence type="ECO:0000256" key="1">
    <source>
        <dbReference type="SAM" id="MobiDB-lite"/>
    </source>
</evidence>
<protein>
    <recommendedName>
        <fullName evidence="2">F-box domain-containing protein</fullName>
    </recommendedName>
</protein>
<keyword evidence="4" id="KW-1185">Reference proteome</keyword>
<dbReference type="Gene3D" id="3.80.10.10">
    <property type="entry name" value="Ribonuclease Inhibitor"/>
    <property type="match status" value="1"/>
</dbReference>